<comment type="caution">
    <text evidence="1">The sequence shown here is derived from an EMBL/GenBank/DDBJ whole genome shotgun (WGS) entry which is preliminary data.</text>
</comment>
<dbReference type="EMBL" id="JAAVJC010000005">
    <property type="protein sequence ID" value="NJQ13666.1"/>
    <property type="molecule type" value="Genomic_DNA"/>
</dbReference>
<organism evidence="1 2">
    <name type="scientific">Streptomyces bohaiensis</name>
    <dbReference type="NCBI Taxonomy" id="1431344"/>
    <lineage>
        <taxon>Bacteria</taxon>
        <taxon>Bacillati</taxon>
        <taxon>Actinomycetota</taxon>
        <taxon>Actinomycetes</taxon>
        <taxon>Kitasatosporales</taxon>
        <taxon>Streptomycetaceae</taxon>
        <taxon>Streptomyces</taxon>
    </lineage>
</organism>
<proteinExistence type="predicted"/>
<sequence length="84" mass="9016">MFAAHLLAALLSGVWLAFGERAAHQILRSVVGWLFGPLALALARVPLPCAARITPGFRRPRPLRRCFLSFCVVLRGPPVGAAVA</sequence>
<keyword evidence="2" id="KW-1185">Reference proteome</keyword>
<dbReference type="RefSeq" id="WP_168086488.1">
    <property type="nucleotide sequence ID" value="NZ_BHZH01000065.1"/>
</dbReference>
<gene>
    <name evidence="1" type="ORF">HCN52_01575</name>
</gene>
<evidence type="ECO:0000313" key="2">
    <source>
        <dbReference type="Proteomes" id="UP000727056"/>
    </source>
</evidence>
<reference evidence="1 2" key="1">
    <citation type="submission" date="2020-03" db="EMBL/GenBank/DDBJ databases">
        <title>Draft genome of Streptomyces sp. ventii, isolated from the Axial Seamount in the Pacific Ocean, and resequencing of the two type strains Streptomyces lonarensis strain NCL 716 and Streptomyces bohaiensis strain 11A07.</title>
        <authorList>
            <person name="Loughran R.M."/>
            <person name="Pfannmuller K.M."/>
            <person name="Wasson B.J."/>
            <person name="Deadmond M.C."/>
            <person name="Paddock B.E."/>
            <person name="Koyack M.J."/>
            <person name="Gallegos D.A."/>
            <person name="Mitchell E.A."/>
            <person name="Ushijima B."/>
            <person name="Saw J.H."/>
            <person name="Mcphail K.L."/>
            <person name="Videau P."/>
        </authorList>
    </citation>
    <scope>NUCLEOTIDE SEQUENCE [LARGE SCALE GENOMIC DNA]</scope>
    <source>
        <strain evidence="1 2">11A07</strain>
    </source>
</reference>
<name>A0ABX1C350_9ACTN</name>
<evidence type="ECO:0000313" key="1">
    <source>
        <dbReference type="EMBL" id="NJQ13666.1"/>
    </source>
</evidence>
<protein>
    <submittedName>
        <fullName evidence="1">Uncharacterized protein</fullName>
    </submittedName>
</protein>
<accession>A0ABX1C350</accession>
<dbReference type="Proteomes" id="UP000727056">
    <property type="component" value="Unassembled WGS sequence"/>
</dbReference>